<evidence type="ECO:0000313" key="2">
    <source>
        <dbReference type="EMBL" id="CUN41956.1"/>
    </source>
</evidence>
<dbReference type="InterPro" id="IPR051531">
    <property type="entry name" value="N-acetyltransferase"/>
</dbReference>
<reference evidence="2 3" key="1">
    <citation type="submission" date="2015-09" db="EMBL/GenBank/DDBJ databases">
        <authorList>
            <consortium name="Pathogen Informatics"/>
        </authorList>
    </citation>
    <scope>NUCLEOTIDE SEQUENCE [LARGE SCALE GENOMIC DNA]</scope>
    <source>
        <strain evidence="2 3">2789STDY5608850</strain>
    </source>
</reference>
<dbReference type="SUPFAM" id="SSF55729">
    <property type="entry name" value="Acyl-CoA N-acyltransferases (Nat)"/>
    <property type="match status" value="1"/>
</dbReference>
<dbReference type="InterPro" id="IPR000182">
    <property type="entry name" value="GNAT_dom"/>
</dbReference>
<proteinExistence type="predicted"/>
<evidence type="ECO:0000259" key="1">
    <source>
        <dbReference type="PROSITE" id="PS51186"/>
    </source>
</evidence>
<gene>
    <name evidence="2" type="ORF">ERS852407_00124</name>
</gene>
<organism evidence="2 3">
    <name type="scientific">Hungatella hathewayi</name>
    <dbReference type="NCBI Taxonomy" id="154046"/>
    <lineage>
        <taxon>Bacteria</taxon>
        <taxon>Bacillati</taxon>
        <taxon>Bacillota</taxon>
        <taxon>Clostridia</taxon>
        <taxon>Lachnospirales</taxon>
        <taxon>Lachnospiraceae</taxon>
        <taxon>Hungatella</taxon>
    </lineage>
</organism>
<dbReference type="EMBL" id="CYZE01000001">
    <property type="protein sequence ID" value="CUN41956.1"/>
    <property type="molecule type" value="Genomic_DNA"/>
</dbReference>
<dbReference type="Pfam" id="PF13302">
    <property type="entry name" value="Acetyltransf_3"/>
    <property type="match status" value="1"/>
</dbReference>
<dbReference type="PANTHER" id="PTHR43792:SF13">
    <property type="entry name" value="ACETYLTRANSFERASE"/>
    <property type="match status" value="1"/>
</dbReference>
<dbReference type="PANTHER" id="PTHR43792">
    <property type="entry name" value="GNAT FAMILY, PUTATIVE (AFU_ORTHOLOGUE AFUA_3G00765)-RELATED-RELATED"/>
    <property type="match status" value="1"/>
</dbReference>
<dbReference type="GO" id="GO:0016747">
    <property type="term" value="F:acyltransferase activity, transferring groups other than amino-acyl groups"/>
    <property type="evidence" value="ECO:0007669"/>
    <property type="project" value="InterPro"/>
</dbReference>
<dbReference type="AlphaFoldDB" id="A0A173WSN5"/>
<dbReference type="Gene3D" id="3.40.630.30">
    <property type="match status" value="1"/>
</dbReference>
<dbReference type="PROSITE" id="PS51186">
    <property type="entry name" value="GNAT"/>
    <property type="match status" value="1"/>
</dbReference>
<dbReference type="InterPro" id="IPR016181">
    <property type="entry name" value="Acyl_CoA_acyltransferase"/>
</dbReference>
<evidence type="ECO:0000313" key="3">
    <source>
        <dbReference type="Proteomes" id="UP000095651"/>
    </source>
</evidence>
<feature type="domain" description="N-acetyltransferase" evidence="1">
    <location>
        <begin position="22"/>
        <end position="165"/>
    </location>
</feature>
<keyword evidence="2" id="KW-0808">Transferase</keyword>
<sequence length="165" mass="18949">MIETERLQLIPLTPDQLRLWVTDVAELESELGVVYDAEPMEGIFLKIVEGQCAITEKDEAHYVYHTFWFLVRREDRVVVGSADFKNVPDPEGLVEIGYGLGLKYEHKGYMTEAVGAMCRWALEQEEVRAVIAETEPDGLASIRVLGRCGFKKWKTEENLWWRLDG</sequence>
<dbReference type="RefSeq" id="WP_148549590.1">
    <property type="nucleotide sequence ID" value="NZ_CABIXC010000001.1"/>
</dbReference>
<protein>
    <submittedName>
        <fullName evidence="2">Acetyltransferase</fullName>
    </submittedName>
</protein>
<name>A0A173WSN5_9FIRM</name>
<accession>A0A173WSN5</accession>
<dbReference type="Proteomes" id="UP000095651">
    <property type="component" value="Unassembled WGS sequence"/>
</dbReference>